<dbReference type="KEGG" id="rmu:RMDY18_05710"/>
<dbReference type="GO" id="GO:0000160">
    <property type="term" value="P:phosphorelay signal transduction system"/>
    <property type="evidence" value="ECO:0007669"/>
    <property type="project" value="InterPro"/>
</dbReference>
<dbReference type="PROSITE" id="PS50043">
    <property type="entry name" value="HTH_LUXR_2"/>
    <property type="match status" value="1"/>
</dbReference>
<dbReference type="SMART" id="SM00448">
    <property type="entry name" value="REC"/>
    <property type="match status" value="1"/>
</dbReference>
<dbReference type="PANTHER" id="PTHR43214">
    <property type="entry name" value="TWO-COMPONENT RESPONSE REGULATOR"/>
    <property type="match status" value="1"/>
</dbReference>
<dbReference type="HOGENOM" id="CLU_000445_90_10_11"/>
<evidence type="ECO:0000259" key="4">
    <source>
        <dbReference type="PROSITE" id="PS50110"/>
    </source>
</evidence>
<dbReference type="STRING" id="680646.RMDY18_05710"/>
<organism evidence="5 6">
    <name type="scientific">Rothia mucilaginosa (strain DY-18)</name>
    <name type="common">Stomatococcus mucilaginosus</name>
    <dbReference type="NCBI Taxonomy" id="680646"/>
    <lineage>
        <taxon>Bacteria</taxon>
        <taxon>Bacillati</taxon>
        <taxon>Actinomycetota</taxon>
        <taxon>Actinomycetes</taxon>
        <taxon>Micrococcales</taxon>
        <taxon>Micrococcaceae</taxon>
        <taxon>Rothia</taxon>
    </lineage>
</organism>
<dbReference type="Pfam" id="PF00196">
    <property type="entry name" value="GerE"/>
    <property type="match status" value="1"/>
</dbReference>
<dbReference type="InterPro" id="IPR016032">
    <property type="entry name" value="Sig_transdc_resp-reg_C-effctor"/>
</dbReference>
<dbReference type="GO" id="GO:0006355">
    <property type="term" value="P:regulation of DNA-templated transcription"/>
    <property type="evidence" value="ECO:0007669"/>
    <property type="project" value="InterPro"/>
</dbReference>
<dbReference type="InterPro" id="IPR011006">
    <property type="entry name" value="CheY-like_superfamily"/>
</dbReference>
<dbReference type="Gene3D" id="3.40.50.2300">
    <property type="match status" value="1"/>
</dbReference>
<reference evidence="5 6" key="2">
    <citation type="journal article" date="2010" name="J Osaka Dent Univ">
        <title>Isolation and identification of Rothia mucilaginosa from persistent apical periodontitis lesions.</title>
        <authorList>
            <person name="Yamane K."/>
            <person name="Yoshida M."/>
            <person name="Fujihira T."/>
            <person name="Baba T."/>
            <person name="Tsuji N."/>
            <person name="Hayashi H."/>
            <person name="Sugimori C."/>
            <person name="Yamanaka T."/>
            <person name="Mashimo C."/>
            <person name="Nambu T."/>
            <person name="Kawai H."/>
            <person name="Fukushima H."/>
        </authorList>
    </citation>
    <scope>NUCLEOTIDE SEQUENCE [LARGE SCALE GENOMIC DNA]</scope>
    <source>
        <strain evidence="5 6">DY-18</strain>
    </source>
</reference>
<dbReference type="eggNOG" id="COG2197">
    <property type="taxonomic scope" value="Bacteria"/>
</dbReference>
<keyword evidence="1 5" id="KW-0238">DNA-binding</keyword>
<feature type="domain" description="HTH luxR-type" evidence="3">
    <location>
        <begin position="168"/>
        <end position="233"/>
    </location>
</feature>
<dbReference type="Proteomes" id="UP000001883">
    <property type="component" value="Chromosome"/>
</dbReference>
<dbReference type="PROSITE" id="PS00622">
    <property type="entry name" value="HTH_LUXR_1"/>
    <property type="match status" value="1"/>
</dbReference>
<evidence type="ECO:0000259" key="3">
    <source>
        <dbReference type="PROSITE" id="PS50043"/>
    </source>
</evidence>
<dbReference type="AlphaFoldDB" id="D2NRX7"/>
<protein>
    <submittedName>
        <fullName evidence="5">Response regulator containing a CheY-like receiver domain and an HTH DNA-binding domain</fullName>
    </submittedName>
</protein>
<dbReference type="InterPro" id="IPR039420">
    <property type="entry name" value="WalR-like"/>
</dbReference>
<dbReference type="CDD" id="cd06170">
    <property type="entry name" value="LuxR_C_like"/>
    <property type="match status" value="1"/>
</dbReference>
<keyword evidence="2" id="KW-0597">Phosphoprotein</keyword>
<dbReference type="InterPro" id="IPR001789">
    <property type="entry name" value="Sig_transdc_resp-reg_receiver"/>
</dbReference>
<accession>D2NRX7</accession>
<gene>
    <name evidence="5" type="ordered locus">RMDY18_05710</name>
</gene>
<dbReference type="PANTHER" id="PTHR43214:SF42">
    <property type="entry name" value="TRANSCRIPTIONAL REGULATORY PROTEIN DESR"/>
    <property type="match status" value="1"/>
</dbReference>
<evidence type="ECO:0000256" key="1">
    <source>
        <dbReference type="ARBA" id="ARBA00023125"/>
    </source>
</evidence>
<dbReference type="InterPro" id="IPR000792">
    <property type="entry name" value="Tscrpt_reg_LuxR_C"/>
</dbReference>
<feature type="domain" description="Response regulatory" evidence="4">
    <location>
        <begin position="28"/>
        <end position="153"/>
    </location>
</feature>
<dbReference type="Pfam" id="PF00072">
    <property type="entry name" value="Response_reg"/>
    <property type="match status" value="1"/>
</dbReference>
<name>D2NRX7_ROTMD</name>
<reference evidence="5 6" key="3">
    <citation type="journal article" date="2010" name="Sequencing">
        <title>Complete Genome Sequence of Rothia mucilaginosa DY-18: A Clinical Isolate with Dense Meshwork-Like Structures from a Persistent Apical Periodontitis Lesion.</title>
        <authorList>
            <person name="Yamane K."/>
            <person name="Nambu T."/>
            <person name="Yamanaka T."/>
            <person name="Mashimo C."/>
            <person name="Sugimori C."/>
            <person name="Leung K.-P."/>
            <person name="Fukushima H."/>
        </authorList>
    </citation>
    <scope>NUCLEOTIDE SEQUENCE [LARGE SCALE GENOMIC DNA]</scope>
    <source>
        <strain evidence="5 6">DY-18</strain>
    </source>
</reference>
<dbReference type="SUPFAM" id="SSF52172">
    <property type="entry name" value="CheY-like"/>
    <property type="match status" value="1"/>
</dbReference>
<sequence length="235" mass="24607">MVVVDNLTRLFRPPLSPRLQPWEAPMIRVLLADDQQLIREALAALLGLEVDLQIVGQVGSGDEVLGAVALLKPDVVLLDVQMPGTLLADGIEAAAALRDAGALSESGEPVRTLIVTTFGRPGYVRRALEAGASGFVVKDTGARQLAEAIRRVHAGLRVVDPSLAADSLVTGASPLTEREAQVLREAASGGTAQQIASALFLSAGTVRNYLSAAMAKTGASTRQDAVRIATENGWL</sequence>
<evidence type="ECO:0000313" key="5">
    <source>
        <dbReference type="EMBL" id="BAI64403.1"/>
    </source>
</evidence>
<dbReference type="GO" id="GO:0003677">
    <property type="term" value="F:DNA binding"/>
    <property type="evidence" value="ECO:0007669"/>
    <property type="project" value="UniProtKB-KW"/>
</dbReference>
<dbReference type="SMART" id="SM00421">
    <property type="entry name" value="HTH_LUXR"/>
    <property type="match status" value="1"/>
</dbReference>
<feature type="modified residue" description="4-aspartylphosphate" evidence="2">
    <location>
        <position position="79"/>
    </location>
</feature>
<dbReference type="PRINTS" id="PR00038">
    <property type="entry name" value="HTHLUXR"/>
</dbReference>
<evidence type="ECO:0000256" key="2">
    <source>
        <dbReference type="PROSITE-ProRule" id="PRU00169"/>
    </source>
</evidence>
<dbReference type="PROSITE" id="PS50110">
    <property type="entry name" value="RESPONSE_REGULATORY"/>
    <property type="match status" value="1"/>
</dbReference>
<reference evidence="6" key="1">
    <citation type="submission" date="2009-07" db="EMBL/GenBank/DDBJ databases">
        <title>Complete genome sequence of Rothia mucilaginosa DJ.</title>
        <authorList>
            <person name="Yamane K."/>
            <person name="Nambu T."/>
            <person name="Mashimo C."/>
            <person name="Sugimori C."/>
            <person name="Yamanaka T."/>
            <person name="Leung K."/>
            <person name="Fukushima H."/>
        </authorList>
    </citation>
    <scope>NUCLEOTIDE SEQUENCE [LARGE SCALE GENOMIC DNA]</scope>
    <source>
        <strain evidence="6">DY-18</strain>
    </source>
</reference>
<keyword evidence="6" id="KW-1185">Reference proteome</keyword>
<proteinExistence type="predicted"/>
<dbReference type="SUPFAM" id="SSF46894">
    <property type="entry name" value="C-terminal effector domain of the bipartite response regulators"/>
    <property type="match status" value="1"/>
</dbReference>
<evidence type="ECO:0000313" key="6">
    <source>
        <dbReference type="Proteomes" id="UP000001883"/>
    </source>
</evidence>
<dbReference type="EMBL" id="AP011540">
    <property type="protein sequence ID" value="BAI64403.1"/>
    <property type="molecule type" value="Genomic_DNA"/>
</dbReference>